<keyword evidence="2" id="KW-1133">Transmembrane helix</keyword>
<dbReference type="RefSeq" id="WP_093395341.1">
    <property type="nucleotide sequence ID" value="NZ_FOUU01000006.1"/>
</dbReference>
<feature type="transmembrane region" description="Helical" evidence="2">
    <location>
        <begin position="31"/>
        <end position="48"/>
    </location>
</feature>
<protein>
    <submittedName>
        <fullName evidence="3">Uncharacterized protein</fullName>
    </submittedName>
</protein>
<sequence>MSKGTRVLCLIGGLVVFVSGVMRVIKNNEWTLAIIGFLILAFTVSGFFREDEKDNSLSVKGEGDSGKQDGRP</sequence>
<dbReference type="EMBL" id="FOUU01000006">
    <property type="protein sequence ID" value="SFM91050.1"/>
    <property type="molecule type" value="Genomic_DNA"/>
</dbReference>
<feature type="region of interest" description="Disordered" evidence="1">
    <location>
        <begin position="53"/>
        <end position="72"/>
    </location>
</feature>
<accession>A0A1I4UQN0</accession>
<name>A0A1I4UQN0_9BACT</name>
<dbReference type="Proteomes" id="UP000199611">
    <property type="component" value="Unassembled WGS sequence"/>
</dbReference>
<organism evidence="3 4">
    <name type="scientific">Thermodesulforhabdus norvegica</name>
    <dbReference type="NCBI Taxonomy" id="39841"/>
    <lineage>
        <taxon>Bacteria</taxon>
        <taxon>Pseudomonadati</taxon>
        <taxon>Thermodesulfobacteriota</taxon>
        <taxon>Syntrophobacteria</taxon>
        <taxon>Syntrophobacterales</taxon>
        <taxon>Thermodesulforhabdaceae</taxon>
        <taxon>Thermodesulforhabdus</taxon>
    </lineage>
</organism>
<proteinExistence type="predicted"/>
<evidence type="ECO:0000313" key="4">
    <source>
        <dbReference type="Proteomes" id="UP000199611"/>
    </source>
</evidence>
<evidence type="ECO:0000256" key="2">
    <source>
        <dbReference type="SAM" id="Phobius"/>
    </source>
</evidence>
<keyword evidence="4" id="KW-1185">Reference proteome</keyword>
<dbReference type="OrthoDB" id="7698234at2"/>
<dbReference type="STRING" id="39841.SAMN05660836_01923"/>
<dbReference type="AlphaFoldDB" id="A0A1I4UQN0"/>
<feature type="transmembrane region" description="Helical" evidence="2">
    <location>
        <begin position="7"/>
        <end position="25"/>
    </location>
</feature>
<evidence type="ECO:0000313" key="3">
    <source>
        <dbReference type="EMBL" id="SFM91050.1"/>
    </source>
</evidence>
<keyword evidence="2" id="KW-0812">Transmembrane</keyword>
<evidence type="ECO:0000256" key="1">
    <source>
        <dbReference type="SAM" id="MobiDB-lite"/>
    </source>
</evidence>
<keyword evidence="2" id="KW-0472">Membrane</keyword>
<gene>
    <name evidence="3" type="ORF">SAMN05660836_01923</name>
</gene>
<reference evidence="3 4" key="1">
    <citation type="submission" date="2016-10" db="EMBL/GenBank/DDBJ databases">
        <authorList>
            <person name="de Groot N.N."/>
        </authorList>
    </citation>
    <scope>NUCLEOTIDE SEQUENCE [LARGE SCALE GENOMIC DNA]</scope>
    <source>
        <strain evidence="3 4">DSM 9990</strain>
    </source>
</reference>